<protein>
    <recommendedName>
        <fullName evidence="3">Lipoprotein</fullName>
    </recommendedName>
</protein>
<comment type="caution">
    <text evidence="1">The sequence shown here is derived from an EMBL/GenBank/DDBJ whole genome shotgun (WGS) entry which is preliminary data.</text>
</comment>
<gene>
    <name evidence="1" type="ORF">GR167_00530</name>
</gene>
<keyword evidence="2" id="KW-1185">Reference proteome</keyword>
<organism evidence="1 2">
    <name type="scientific">Thalassovita mangrovi</name>
    <dbReference type="NCBI Taxonomy" id="2692236"/>
    <lineage>
        <taxon>Bacteria</taxon>
        <taxon>Pseudomonadati</taxon>
        <taxon>Pseudomonadota</taxon>
        <taxon>Alphaproteobacteria</taxon>
        <taxon>Rhodobacterales</taxon>
        <taxon>Roseobacteraceae</taxon>
        <taxon>Thalassovita</taxon>
    </lineage>
</organism>
<dbReference type="Proteomes" id="UP000479043">
    <property type="component" value="Unassembled WGS sequence"/>
</dbReference>
<evidence type="ECO:0000313" key="1">
    <source>
        <dbReference type="EMBL" id="MYM53773.1"/>
    </source>
</evidence>
<accession>A0A6L8LDG5</accession>
<evidence type="ECO:0000313" key="2">
    <source>
        <dbReference type="Proteomes" id="UP000479043"/>
    </source>
</evidence>
<evidence type="ECO:0008006" key="3">
    <source>
        <dbReference type="Google" id="ProtNLM"/>
    </source>
</evidence>
<reference evidence="1 2" key="1">
    <citation type="submission" date="2020-01" db="EMBL/GenBank/DDBJ databases">
        <authorList>
            <person name="Chen S."/>
        </authorList>
    </citation>
    <scope>NUCLEOTIDE SEQUENCE [LARGE SCALE GENOMIC DNA]</scope>
    <source>
        <strain evidence="1 2">GS-10</strain>
    </source>
</reference>
<proteinExistence type="predicted"/>
<dbReference type="EMBL" id="WWEN01000001">
    <property type="protein sequence ID" value="MYM53773.1"/>
    <property type="molecule type" value="Genomic_DNA"/>
</dbReference>
<dbReference type="RefSeq" id="WP_160971490.1">
    <property type="nucleotide sequence ID" value="NZ_WWEN01000001.1"/>
</dbReference>
<sequence>MQKSLSVLLISAVVLSGCGTSRLNPKNWFGRSQAVPVASATDANPLIPRKNRLLKRDTSYQGTLVGEIRDLTIERVPGGAIARVTGLADQQGPYEVRLMPLNDGAPVGGVLSYELRALSVPYNAVGTERSRTLTAAVFVTDQDLAGVREIRVLGARNARSSRR</sequence>
<dbReference type="AlphaFoldDB" id="A0A6L8LDG5"/>
<name>A0A6L8LDG5_9RHOB</name>
<dbReference type="PROSITE" id="PS51257">
    <property type="entry name" value="PROKAR_LIPOPROTEIN"/>
    <property type="match status" value="1"/>
</dbReference>